<name>G8ZVA6_TORDE</name>
<dbReference type="GO" id="GO:0006506">
    <property type="term" value="P:GPI anchor biosynthetic process"/>
    <property type="evidence" value="ECO:0007669"/>
    <property type="project" value="UniProtKB-UniPathway"/>
</dbReference>
<dbReference type="eggNOG" id="KOG3144">
    <property type="taxonomic scope" value="Eukaryota"/>
</dbReference>
<evidence type="ECO:0000313" key="12">
    <source>
        <dbReference type="Proteomes" id="UP000005627"/>
    </source>
</evidence>
<evidence type="ECO:0000256" key="1">
    <source>
        <dbReference type="ARBA" id="ARBA00004477"/>
    </source>
</evidence>
<organism evidence="11 12">
    <name type="scientific">Torulaspora delbrueckii</name>
    <name type="common">Yeast</name>
    <name type="synonym">Candida colliculosa</name>
    <dbReference type="NCBI Taxonomy" id="4950"/>
    <lineage>
        <taxon>Eukaryota</taxon>
        <taxon>Fungi</taxon>
        <taxon>Dikarya</taxon>
        <taxon>Ascomycota</taxon>
        <taxon>Saccharomycotina</taxon>
        <taxon>Saccharomycetes</taxon>
        <taxon>Saccharomycetales</taxon>
        <taxon>Saccharomycetaceae</taxon>
        <taxon>Torulaspora</taxon>
    </lineage>
</organism>
<dbReference type="Proteomes" id="UP000005627">
    <property type="component" value="Chromosome 5"/>
</dbReference>
<keyword evidence="6 10" id="KW-0812">Transmembrane</keyword>
<evidence type="ECO:0000256" key="6">
    <source>
        <dbReference type="ARBA" id="ARBA00022692"/>
    </source>
</evidence>
<dbReference type="InParanoid" id="G8ZVA6"/>
<evidence type="ECO:0000256" key="10">
    <source>
        <dbReference type="SAM" id="Phobius"/>
    </source>
</evidence>
<feature type="transmembrane region" description="Helical" evidence="10">
    <location>
        <begin position="192"/>
        <end position="212"/>
    </location>
</feature>
<proteinExistence type="inferred from homology"/>
<comment type="subcellular location">
    <subcellularLocation>
        <location evidence="1">Endoplasmic reticulum membrane</location>
        <topology evidence="1">Multi-pass membrane protein</topology>
    </subcellularLocation>
</comment>
<dbReference type="AlphaFoldDB" id="G8ZVA6"/>
<dbReference type="OrthoDB" id="17366at2759"/>
<keyword evidence="12" id="KW-1185">Reference proteome</keyword>
<evidence type="ECO:0000313" key="11">
    <source>
        <dbReference type="EMBL" id="CCE92550.1"/>
    </source>
</evidence>
<feature type="transmembrane region" description="Helical" evidence="10">
    <location>
        <begin position="137"/>
        <end position="155"/>
    </location>
</feature>
<evidence type="ECO:0000256" key="7">
    <source>
        <dbReference type="ARBA" id="ARBA00022824"/>
    </source>
</evidence>
<sequence>MGVKKRATVKKTVSFSDDNTLTNRSNKKKHVDHDNPPVYVRKTLLTVPWHIIPLLYYYIYISDGFDSLKLLFALIPLQLAYLGIQFNKSTVYGNKILKLKVPLTLISLCATLLLTLPAVLIIILFGAPVTEKWKETWMLALHCCYLAHPAIYQVFNGDFKVGLWKKYFIMIVIGAWSSCVVIPLDWDRDWQAWPVPVVVGAYLGAFFGYSFGSYF</sequence>
<dbReference type="RefSeq" id="XP_003681761.1">
    <property type="nucleotide sequence ID" value="XM_003681713.1"/>
</dbReference>
<evidence type="ECO:0000256" key="5">
    <source>
        <dbReference type="ARBA" id="ARBA00022502"/>
    </source>
</evidence>
<reference evidence="11 12" key="1">
    <citation type="journal article" date="2011" name="Proc. Natl. Acad. Sci. U.S.A.">
        <title>Evolutionary erosion of yeast sex chromosomes by mating-type switching accidents.</title>
        <authorList>
            <person name="Gordon J.L."/>
            <person name="Armisen D."/>
            <person name="Proux-Wera E."/>
            <person name="Oheigeartaigh S.S."/>
            <person name="Byrne K.P."/>
            <person name="Wolfe K.H."/>
        </authorList>
    </citation>
    <scope>NUCLEOTIDE SEQUENCE [LARGE SCALE GENOMIC DNA]</scope>
    <source>
        <strain evidence="12">ATCC 10662 / CBS 1146 / NBRC 0425 / NCYC 2629 / NRRL Y-866</strain>
    </source>
</reference>
<dbReference type="GO" id="GO:0051377">
    <property type="term" value="F:mannose-ethanolamine phosphotransferase activity"/>
    <property type="evidence" value="ECO:0007669"/>
    <property type="project" value="EnsemblFungi"/>
</dbReference>
<dbReference type="GeneID" id="11503951"/>
<feature type="transmembrane region" description="Helical" evidence="10">
    <location>
        <begin position="105"/>
        <end position="125"/>
    </location>
</feature>
<accession>G8ZVA6</accession>
<comment type="similarity">
    <text evidence="3">Belongs to the PIGF family.</text>
</comment>
<dbReference type="HOGENOM" id="CLU_111662_0_0_1"/>
<dbReference type="KEGG" id="tdl:TDEL_0E03070"/>
<evidence type="ECO:0000256" key="3">
    <source>
        <dbReference type="ARBA" id="ARBA00007978"/>
    </source>
</evidence>
<keyword evidence="7" id="KW-0256">Endoplasmic reticulum</keyword>
<dbReference type="InterPro" id="IPR009580">
    <property type="entry name" value="GPI_biosynthesis_protein_Pig-F"/>
</dbReference>
<evidence type="ECO:0000256" key="4">
    <source>
        <dbReference type="ARBA" id="ARBA00020927"/>
    </source>
</evidence>
<dbReference type="FunCoup" id="G8ZVA6">
    <property type="interactions" value="172"/>
</dbReference>
<gene>
    <name evidence="11" type="primary">TDEL0E03070</name>
    <name evidence="11" type="ORF">TDEL_0E03070</name>
</gene>
<feature type="transmembrane region" description="Helical" evidence="10">
    <location>
        <begin position="67"/>
        <end position="84"/>
    </location>
</feature>
<keyword evidence="8 10" id="KW-1133">Transmembrane helix</keyword>
<evidence type="ECO:0000256" key="2">
    <source>
        <dbReference type="ARBA" id="ARBA00004687"/>
    </source>
</evidence>
<dbReference type="EMBL" id="HE616746">
    <property type="protein sequence ID" value="CCE92550.1"/>
    <property type="molecule type" value="Genomic_DNA"/>
</dbReference>
<feature type="transmembrane region" description="Helical" evidence="10">
    <location>
        <begin position="43"/>
        <end position="61"/>
    </location>
</feature>
<dbReference type="UniPathway" id="UPA00196"/>
<dbReference type="GO" id="GO:0005789">
    <property type="term" value="C:endoplasmic reticulum membrane"/>
    <property type="evidence" value="ECO:0007669"/>
    <property type="project" value="UniProtKB-SubCell"/>
</dbReference>
<protein>
    <recommendedName>
        <fullName evidence="4">Glycosylphosphatidylinositol anchor biosynthesis protein 11</fullName>
    </recommendedName>
</protein>
<keyword evidence="5" id="KW-0337">GPI-anchor biosynthesis</keyword>
<keyword evidence="9 10" id="KW-0472">Membrane</keyword>
<evidence type="ECO:0000256" key="9">
    <source>
        <dbReference type="ARBA" id="ARBA00023136"/>
    </source>
</evidence>
<evidence type="ECO:0000256" key="8">
    <source>
        <dbReference type="ARBA" id="ARBA00022989"/>
    </source>
</evidence>
<dbReference type="Pfam" id="PF06699">
    <property type="entry name" value="PIG-F"/>
    <property type="match status" value="1"/>
</dbReference>
<dbReference type="STRING" id="1076872.G8ZVA6"/>
<comment type="pathway">
    <text evidence="2">Glycolipid biosynthesis; glycosylphosphatidylinositol-anchor biosynthesis.</text>
</comment>
<feature type="transmembrane region" description="Helical" evidence="10">
    <location>
        <begin position="167"/>
        <end position="186"/>
    </location>
</feature>